<evidence type="ECO:0000313" key="3">
    <source>
        <dbReference type="EMBL" id="CAJ0577318.1"/>
    </source>
</evidence>
<evidence type="ECO:0000256" key="2">
    <source>
        <dbReference type="SAM" id="Phobius"/>
    </source>
</evidence>
<feature type="transmembrane region" description="Helical" evidence="2">
    <location>
        <begin position="21"/>
        <end position="46"/>
    </location>
</feature>
<accession>A0AA36D0J3</accession>
<comment type="caution">
    <text evidence="3">The sequence shown here is derived from an EMBL/GenBank/DDBJ whole genome shotgun (WGS) entry which is preliminary data.</text>
</comment>
<feature type="non-terminal residue" evidence="3">
    <location>
        <position position="1"/>
    </location>
</feature>
<feature type="region of interest" description="Disordered" evidence="1">
    <location>
        <begin position="82"/>
        <end position="103"/>
    </location>
</feature>
<keyword evidence="2" id="KW-0812">Transmembrane</keyword>
<gene>
    <name evidence="3" type="ORF">MSPICULIGERA_LOCUS15594</name>
</gene>
<dbReference type="InterPro" id="IPR019428">
    <property type="entry name" value="7TM_GPCR_serpentine_rcpt_Str"/>
</dbReference>
<dbReference type="Proteomes" id="UP001177023">
    <property type="component" value="Unassembled WGS sequence"/>
</dbReference>
<keyword evidence="4" id="KW-1185">Reference proteome</keyword>
<protein>
    <recommendedName>
        <fullName evidence="5">Transmembrane protein</fullName>
    </recommendedName>
</protein>
<keyword evidence="2" id="KW-0472">Membrane</keyword>
<name>A0AA36D0J3_9BILA</name>
<keyword evidence="2" id="KW-1133">Transmembrane helix</keyword>
<evidence type="ECO:0000313" key="4">
    <source>
        <dbReference type="Proteomes" id="UP001177023"/>
    </source>
</evidence>
<evidence type="ECO:0008006" key="5">
    <source>
        <dbReference type="Google" id="ProtNLM"/>
    </source>
</evidence>
<sequence length="103" mass="11160">MIKALNFDQSLSPKTRTLQKELFRALVVQLIVPTLFVFGPLCFFFISAVNGANTLTKGAKPPNPNLFALQPLGERIAEKPELADPIDDGSGNAHNIDTVEPAV</sequence>
<dbReference type="AlphaFoldDB" id="A0AA36D0J3"/>
<dbReference type="Pfam" id="PF10326">
    <property type="entry name" value="7TM_GPCR_Str"/>
    <property type="match status" value="1"/>
</dbReference>
<organism evidence="3 4">
    <name type="scientific">Mesorhabditis spiculigera</name>
    <dbReference type="NCBI Taxonomy" id="96644"/>
    <lineage>
        <taxon>Eukaryota</taxon>
        <taxon>Metazoa</taxon>
        <taxon>Ecdysozoa</taxon>
        <taxon>Nematoda</taxon>
        <taxon>Chromadorea</taxon>
        <taxon>Rhabditida</taxon>
        <taxon>Rhabditina</taxon>
        <taxon>Rhabditomorpha</taxon>
        <taxon>Rhabditoidea</taxon>
        <taxon>Rhabditidae</taxon>
        <taxon>Mesorhabditinae</taxon>
        <taxon>Mesorhabditis</taxon>
    </lineage>
</organism>
<evidence type="ECO:0000256" key="1">
    <source>
        <dbReference type="SAM" id="MobiDB-lite"/>
    </source>
</evidence>
<proteinExistence type="predicted"/>
<reference evidence="3" key="1">
    <citation type="submission" date="2023-06" db="EMBL/GenBank/DDBJ databases">
        <authorList>
            <person name="Delattre M."/>
        </authorList>
    </citation>
    <scope>NUCLEOTIDE SEQUENCE</scope>
    <source>
        <strain evidence="3">AF72</strain>
    </source>
</reference>
<dbReference type="EMBL" id="CATQJA010002650">
    <property type="protein sequence ID" value="CAJ0577318.1"/>
    <property type="molecule type" value="Genomic_DNA"/>
</dbReference>